<dbReference type="Proteomes" id="UP001346149">
    <property type="component" value="Unassembled WGS sequence"/>
</dbReference>
<evidence type="ECO:0000313" key="5">
    <source>
        <dbReference type="EMBL" id="KAK4783900.1"/>
    </source>
</evidence>
<keyword evidence="1" id="KW-0175">Coiled coil</keyword>
<reference evidence="5 6" key="1">
    <citation type="journal article" date="2023" name="Hortic Res">
        <title>Pangenome of water caltrop reveals structural variations and asymmetric subgenome divergence after allopolyploidization.</title>
        <authorList>
            <person name="Zhang X."/>
            <person name="Chen Y."/>
            <person name="Wang L."/>
            <person name="Yuan Y."/>
            <person name="Fang M."/>
            <person name="Shi L."/>
            <person name="Lu R."/>
            <person name="Comes H.P."/>
            <person name="Ma Y."/>
            <person name="Chen Y."/>
            <person name="Huang G."/>
            <person name="Zhou Y."/>
            <person name="Zheng Z."/>
            <person name="Qiu Y."/>
        </authorList>
    </citation>
    <scope>NUCLEOTIDE SEQUENCE [LARGE SCALE GENOMIC DNA]</scope>
    <source>
        <strain evidence="5">F231</strain>
    </source>
</reference>
<feature type="region of interest" description="Disordered" evidence="2">
    <location>
        <begin position="92"/>
        <end position="215"/>
    </location>
</feature>
<feature type="compositionally biased region" description="Low complexity" evidence="2">
    <location>
        <begin position="106"/>
        <end position="116"/>
    </location>
</feature>
<evidence type="ECO:0000256" key="1">
    <source>
        <dbReference type="SAM" id="Coils"/>
    </source>
</evidence>
<evidence type="ECO:0000313" key="6">
    <source>
        <dbReference type="Proteomes" id="UP001346149"/>
    </source>
</evidence>
<feature type="domain" description="DUF632" evidence="3">
    <location>
        <begin position="299"/>
        <end position="604"/>
    </location>
</feature>
<dbReference type="PANTHER" id="PTHR21450:SF7">
    <property type="entry name" value="DNA LIGASE (DUF630 AND DUF632)"/>
    <property type="match status" value="1"/>
</dbReference>
<comment type="caution">
    <text evidence="5">The sequence shown here is derived from an EMBL/GenBank/DDBJ whole genome shotgun (WGS) entry which is preliminary data.</text>
</comment>
<evidence type="ECO:0000259" key="4">
    <source>
        <dbReference type="Pfam" id="PF04783"/>
    </source>
</evidence>
<evidence type="ECO:0000256" key="2">
    <source>
        <dbReference type="SAM" id="MobiDB-lite"/>
    </source>
</evidence>
<keyword evidence="6" id="KW-1185">Reference proteome</keyword>
<dbReference type="AlphaFoldDB" id="A0AAN7LES5"/>
<accession>A0AAN7LES5</accession>
<evidence type="ECO:0000259" key="3">
    <source>
        <dbReference type="Pfam" id="PF04782"/>
    </source>
</evidence>
<protein>
    <recommendedName>
        <fullName evidence="7">DUF632 domain-containing protein</fullName>
    </recommendedName>
</protein>
<proteinExistence type="predicted"/>
<dbReference type="PANTHER" id="PTHR21450">
    <property type="entry name" value="PROTEIN ALTERED PHOSPHATE STARVATION RESPONSE 1"/>
    <property type="match status" value="1"/>
</dbReference>
<dbReference type="Pfam" id="PF04783">
    <property type="entry name" value="DUF630"/>
    <property type="match status" value="1"/>
</dbReference>
<gene>
    <name evidence="5" type="ORF">SAY86_018268</name>
</gene>
<feature type="domain" description="DUF630" evidence="4">
    <location>
        <begin position="14"/>
        <end position="72"/>
    </location>
</feature>
<feature type="compositionally biased region" description="Acidic residues" evidence="2">
    <location>
        <begin position="139"/>
        <end position="150"/>
    </location>
</feature>
<dbReference type="InterPro" id="IPR006868">
    <property type="entry name" value="DUF630"/>
</dbReference>
<feature type="coiled-coil region" evidence="1">
    <location>
        <begin position="621"/>
        <end position="693"/>
    </location>
</feature>
<dbReference type="Pfam" id="PF04782">
    <property type="entry name" value="DUF632"/>
    <property type="match status" value="1"/>
</dbReference>
<name>A0AAN7LES5_TRANT</name>
<dbReference type="EMBL" id="JAXQNO010000014">
    <property type="protein sequence ID" value="KAK4783900.1"/>
    <property type="molecule type" value="Genomic_DNA"/>
</dbReference>
<dbReference type="InterPro" id="IPR006867">
    <property type="entry name" value="DUF632"/>
</dbReference>
<feature type="compositionally biased region" description="Pro residues" evidence="2">
    <location>
        <begin position="182"/>
        <end position="197"/>
    </location>
</feature>
<feature type="compositionally biased region" description="Basic and acidic residues" evidence="2">
    <location>
        <begin position="126"/>
        <end position="136"/>
    </location>
</feature>
<sequence length="735" mass="83944">MRLEYRRGVGAGAMGCAQSKIDEEEVVIRCKERKQCMRDAMVYRNAFAAAHSAFATALRSTGGALRDYAQGEVQNPHQGIPPLTGASPAAVQHHYEPIPPPPPLPSLVSKSLSQPLQRASSAPEMKILKEETRRVEPTIQEDDEENELEGEATGSLRRRSSRPRPQPKPPQKLSSPTRHTVPAPPVESQPPLTPPPDNSMYDFFFSHPENMPGPSLSEVVEEAKVDEQHIEAKVFEKMPKRVEVYADLAPPPAAEKVVEPPQQPPAAVPPAAVRGKYIKKGKAGSMGTEGKRPSKNVDLVQLFAALDEHFLQASESAQEVTKMLEATRVHYHSNFADDRGHVDHSKRLMSVITWNRSFHGLQSADDVHDEDFDSEENETHATVLDKLLAWEKKLYDEVKGGELLKIEYQKKVAMLNKKKQSGTNPNSLEKIKATVSHLHTRYVVDMQSLDSTVAEINRLRDERLYQRLVQLIDGMARMWEIMKEHYYNQEKIVQDLRYLDISQSPKETSEHHRNQTFQLFNIVGEWHLQFGALVDNQRKYIKALISWLRMTLVPIESSSKEKVSSPARIQNPPIKDLLLSWQEQLEKLPDQLARTAIYNFRAVMDTLVNLQVEEMKMKRSCEDTKKDIARKERSLEDWKKKLGRRIPRDDMEADDEHNKIRLAEKELMLEMLKKRLEEEEDSCQRLCRQVREKSLTSFKNRMPELFAAMMSFATSCSDMYNDLLSISQSPQDRPL</sequence>
<evidence type="ECO:0008006" key="7">
    <source>
        <dbReference type="Google" id="ProtNLM"/>
    </source>
</evidence>
<organism evidence="5 6">
    <name type="scientific">Trapa natans</name>
    <name type="common">Water chestnut</name>
    <dbReference type="NCBI Taxonomy" id="22666"/>
    <lineage>
        <taxon>Eukaryota</taxon>
        <taxon>Viridiplantae</taxon>
        <taxon>Streptophyta</taxon>
        <taxon>Embryophyta</taxon>
        <taxon>Tracheophyta</taxon>
        <taxon>Spermatophyta</taxon>
        <taxon>Magnoliopsida</taxon>
        <taxon>eudicotyledons</taxon>
        <taxon>Gunneridae</taxon>
        <taxon>Pentapetalae</taxon>
        <taxon>rosids</taxon>
        <taxon>malvids</taxon>
        <taxon>Myrtales</taxon>
        <taxon>Lythraceae</taxon>
        <taxon>Trapa</taxon>
    </lineage>
</organism>